<dbReference type="OrthoDB" id="9791827at2"/>
<dbReference type="EMBL" id="VMBG01000001">
    <property type="protein sequence ID" value="TSJ78972.1"/>
    <property type="molecule type" value="Genomic_DNA"/>
</dbReference>
<proteinExistence type="predicted"/>
<gene>
    <name evidence="1" type="ORF">FPL22_06630</name>
</gene>
<accession>A0A556QQR6</accession>
<organism evidence="1 2">
    <name type="scientific">Rariglobus hedericola</name>
    <dbReference type="NCBI Taxonomy" id="2597822"/>
    <lineage>
        <taxon>Bacteria</taxon>
        <taxon>Pseudomonadati</taxon>
        <taxon>Verrucomicrobiota</taxon>
        <taxon>Opitutia</taxon>
        <taxon>Opitutales</taxon>
        <taxon>Opitutaceae</taxon>
        <taxon>Rariglobus</taxon>
    </lineage>
</organism>
<evidence type="ECO:0000313" key="1">
    <source>
        <dbReference type="EMBL" id="TSJ78972.1"/>
    </source>
</evidence>
<keyword evidence="2" id="KW-1185">Reference proteome</keyword>
<dbReference type="InterPro" id="IPR029465">
    <property type="entry name" value="ATPgrasp_TupA"/>
</dbReference>
<name>A0A556QQR6_9BACT</name>
<sequence length="370" mass="42231">MLAGAESGLEFPVSPFFIRALNKISYIQSQFKSSVGFELNLINPKTFCEKIQWLKLFNQDPLVTLCSDKVAVKNYVREKLGRDICIPTLKTFRSVADFNLAEMPPKFVLKLNNGSGAMLFYEGPHSFSEARIKELIEDWLGPTFSYYAQNYEWAYRYIQPTMLVEPLVPGLGKLDDYKFLCFHGEPKLLYVATRISGVLHVDYFDLEWNRLPYRRGSNAPIPYAVARPEKFAEMCAVARTLSADFSFVRVDLYYHEHQVLFGELTFYPGNGISPFKPDHVEDELGALLHLPEHALLFSEATGRAVEVPREALPALLDMAEPLSVSAGAKTGKVACYWEDKVTRMQTSFSWRVTSPLRFVKRTLRRLRPKA</sequence>
<dbReference type="Proteomes" id="UP000315648">
    <property type="component" value="Unassembled WGS sequence"/>
</dbReference>
<evidence type="ECO:0008006" key="3">
    <source>
        <dbReference type="Google" id="ProtNLM"/>
    </source>
</evidence>
<protein>
    <recommendedName>
        <fullName evidence="3">Glycosyl transferase</fullName>
    </recommendedName>
</protein>
<comment type="caution">
    <text evidence="1">The sequence shown here is derived from an EMBL/GenBank/DDBJ whole genome shotgun (WGS) entry which is preliminary data.</text>
</comment>
<evidence type="ECO:0000313" key="2">
    <source>
        <dbReference type="Proteomes" id="UP000315648"/>
    </source>
</evidence>
<reference evidence="1 2" key="1">
    <citation type="submission" date="2019-07" db="EMBL/GenBank/DDBJ databases">
        <title>Description of 53C-WASEF.</title>
        <authorList>
            <person name="Pitt A."/>
            <person name="Hahn M.W."/>
        </authorList>
    </citation>
    <scope>NUCLEOTIDE SEQUENCE [LARGE SCALE GENOMIC DNA]</scope>
    <source>
        <strain evidence="1 2">53C-WASEF</strain>
    </source>
</reference>
<dbReference type="AlphaFoldDB" id="A0A556QQR6"/>
<dbReference type="Pfam" id="PF14305">
    <property type="entry name" value="ATPgrasp_TupA"/>
    <property type="match status" value="1"/>
</dbReference>